<dbReference type="SMART" id="SM00018">
    <property type="entry name" value="PD"/>
    <property type="match status" value="1"/>
</dbReference>
<evidence type="ECO:0000256" key="12">
    <source>
        <dbReference type="SAM" id="MobiDB-lite"/>
    </source>
</evidence>
<evidence type="ECO:0000256" key="13">
    <source>
        <dbReference type="SAM" id="SignalP"/>
    </source>
</evidence>
<dbReference type="SMART" id="SM00241">
    <property type="entry name" value="ZP"/>
    <property type="match status" value="1"/>
</dbReference>
<feature type="disulfide bond" evidence="11">
    <location>
        <begin position="306"/>
        <end position="332"/>
    </location>
</feature>
<dbReference type="Proteomes" id="UP001469553">
    <property type="component" value="Unassembled WGS sequence"/>
</dbReference>
<evidence type="ECO:0000256" key="8">
    <source>
        <dbReference type="ARBA" id="ARBA00023157"/>
    </source>
</evidence>
<dbReference type="PROSITE" id="PS51034">
    <property type="entry name" value="ZP_2"/>
    <property type="match status" value="1"/>
</dbReference>
<keyword evidence="9" id="KW-0278">Fertilization</keyword>
<dbReference type="InterPro" id="IPR000519">
    <property type="entry name" value="P_trefoil_dom"/>
</dbReference>
<dbReference type="CDD" id="cd00111">
    <property type="entry name" value="Trefoil"/>
    <property type="match status" value="1"/>
</dbReference>
<name>A0ABV1AAE4_9TELE</name>
<dbReference type="SUPFAM" id="SSF57492">
    <property type="entry name" value="Trefoil"/>
    <property type="match status" value="1"/>
</dbReference>
<dbReference type="PANTHER" id="PTHR23343:SF117">
    <property type="entry name" value="ZONA PELLUCIDA SPERM-BINDING PROTEIN 4-LIKE ISOFORM X1"/>
    <property type="match status" value="1"/>
</dbReference>
<evidence type="ECO:0000256" key="10">
    <source>
        <dbReference type="ARBA" id="ARBA00024183"/>
    </source>
</evidence>
<accession>A0ABV1AAE4</accession>
<dbReference type="PROSITE" id="PS51448">
    <property type="entry name" value="P_TREFOIL_2"/>
    <property type="match status" value="1"/>
</dbReference>
<keyword evidence="4" id="KW-0165">Cleavage on pair of basic residues</keyword>
<keyword evidence="13" id="KW-0732">Signal</keyword>
<gene>
    <name evidence="16" type="ORF">AMECASPLE_023421</name>
</gene>
<dbReference type="Gene3D" id="2.60.40.4100">
    <property type="entry name" value="Zona pellucida, ZP-C domain"/>
    <property type="match status" value="1"/>
</dbReference>
<organism evidence="16 17">
    <name type="scientific">Ameca splendens</name>
    <dbReference type="NCBI Taxonomy" id="208324"/>
    <lineage>
        <taxon>Eukaryota</taxon>
        <taxon>Metazoa</taxon>
        <taxon>Chordata</taxon>
        <taxon>Craniata</taxon>
        <taxon>Vertebrata</taxon>
        <taxon>Euteleostomi</taxon>
        <taxon>Actinopterygii</taxon>
        <taxon>Neopterygii</taxon>
        <taxon>Teleostei</taxon>
        <taxon>Neoteleostei</taxon>
        <taxon>Acanthomorphata</taxon>
        <taxon>Ovalentaria</taxon>
        <taxon>Atherinomorphae</taxon>
        <taxon>Cyprinodontiformes</taxon>
        <taxon>Goodeidae</taxon>
        <taxon>Ameca</taxon>
    </lineage>
</organism>
<keyword evidence="8 11" id="KW-1015">Disulfide bond</keyword>
<comment type="subcellular location">
    <subcellularLocation>
        <location evidence="1">Cell membrane</location>
        <topology evidence="1">Single-pass type I membrane protein</topology>
    </subcellularLocation>
    <subcellularLocation>
        <location evidence="10">Zona pellucida</location>
    </subcellularLocation>
</comment>
<dbReference type="InterPro" id="IPR055355">
    <property type="entry name" value="ZP-C"/>
</dbReference>
<dbReference type="Pfam" id="PF00100">
    <property type="entry name" value="Zona_pellucida"/>
    <property type="match status" value="1"/>
</dbReference>
<feature type="disulfide bond" evidence="11">
    <location>
        <begin position="316"/>
        <end position="331"/>
    </location>
</feature>
<dbReference type="InterPro" id="IPR051148">
    <property type="entry name" value="Zona_Pellucida_Domain_gp"/>
</dbReference>
<keyword evidence="5" id="KW-0812">Transmembrane</keyword>
<evidence type="ECO:0000256" key="5">
    <source>
        <dbReference type="ARBA" id="ARBA00022692"/>
    </source>
</evidence>
<keyword evidence="6" id="KW-1133">Transmembrane helix</keyword>
<keyword evidence="3" id="KW-0964">Secreted</keyword>
<dbReference type="InterPro" id="IPR044913">
    <property type="entry name" value="P_trefoil_dom_sf"/>
</dbReference>
<evidence type="ECO:0000256" key="11">
    <source>
        <dbReference type="PROSITE-ProRule" id="PRU00779"/>
    </source>
</evidence>
<comment type="caution">
    <text evidence="16">The sequence shown here is derived from an EMBL/GenBank/DDBJ whole genome shotgun (WGS) entry which is preliminary data.</text>
</comment>
<feature type="domain" description="ZP" evidence="14">
    <location>
        <begin position="346"/>
        <end position="619"/>
    </location>
</feature>
<evidence type="ECO:0000256" key="3">
    <source>
        <dbReference type="ARBA" id="ARBA00022530"/>
    </source>
</evidence>
<dbReference type="InterPro" id="IPR042235">
    <property type="entry name" value="ZP-C_dom"/>
</dbReference>
<dbReference type="Pfam" id="PF00088">
    <property type="entry name" value="Trefoil"/>
    <property type="match status" value="1"/>
</dbReference>
<evidence type="ECO:0000259" key="15">
    <source>
        <dbReference type="PROSITE" id="PS51448"/>
    </source>
</evidence>
<feature type="region of interest" description="Disordered" evidence="12">
    <location>
        <begin position="240"/>
        <end position="262"/>
    </location>
</feature>
<keyword evidence="3" id="KW-0272">Extracellular matrix</keyword>
<reference evidence="16 17" key="1">
    <citation type="submission" date="2021-06" db="EMBL/GenBank/DDBJ databases">
        <authorList>
            <person name="Palmer J.M."/>
        </authorList>
    </citation>
    <scope>NUCLEOTIDE SEQUENCE [LARGE SCALE GENOMIC DNA]</scope>
    <source>
        <strain evidence="16 17">AS_MEX2019</strain>
        <tissue evidence="16">Muscle</tissue>
    </source>
</reference>
<keyword evidence="2" id="KW-1003">Cell membrane</keyword>
<evidence type="ECO:0000256" key="9">
    <source>
        <dbReference type="ARBA" id="ARBA00023279"/>
    </source>
</evidence>
<evidence type="ECO:0000313" key="16">
    <source>
        <dbReference type="EMBL" id="MEQ2315539.1"/>
    </source>
</evidence>
<feature type="chain" id="PRO_5047222077" evidence="13">
    <location>
        <begin position="24"/>
        <end position="717"/>
    </location>
</feature>
<protein>
    <submittedName>
        <fullName evidence="16">Uncharacterized protein</fullName>
    </submittedName>
</protein>
<dbReference type="PANTHER" id="PTHR23343">
    <property type="entry name" value="ZONA PELLUCIDA SPERM-BINDING PROTEIN"/>
    <property type="match status" value="1"/>
</dbReference>
<dbReference type="EMBL" id="JAHRIP010086793">
    <property type="protein sequence ID" value="MEQ2315539.1"/>
    <property type="molecule type" value="Genomic_DNA"/>
</dbReference>
<evidence type="ECO:0000256" key="7">
    <source>
        <dbReference type="ARBA" id="ARBA00023136"/>
    </source>
</evidence>
<evidence type="ECO:0000259" key="14">
    <source>
        <dbReference type="PROSITE" id="PS51034"/>
    </source>
</evidence>
<keyword evidence="17" id="KW-1185">Reference proteome</keyword>
<evidence type="ECO:0000313" key="17">
    <source>
        <dbReference type="Proteomes" id="UP001469553"/>
    </source>
</evidence>
<keyword evidence="7" id="KW-0472">Membrane</keyword>
<sequence length="717" mass="79669">MAWQQVQLLLVLIGTLLLVLVRGWERVNESQLIQFYETGEFSELASLTADLDYDDHYKDELPDEGVEGFATSEVVFSYTDDVEERDSSPTKWADDKKSEFHVEFVGPLPKSWVGCSGSTSEEMNVVCTEDGFQITLPPGKLSNIQVVGWKNISVEDAPKYCDYHMNHLKNVLTVDFTGCNVREDEEDIYSLQLSFRVSGHHQELTAFCVESTKFDPGLLPRTFDKHMRCDKLTNRPPAVVHAKPSRCPLRTTKPPVTHGKPVTLTPRRWILRTARPPPTTGKPVTSPPIKGLYRIATSAAPKHHNCAVHVEERISCGHFGTSPSDCEKKGCCMDLFKHSCYYPLDECTVDQHAVFAIRHDCAAIPVDPRKIISGGPHCKPAIVNDKVAVFKIKLDDCGVRSYEVSDIKIYMIEVHIVVSALNLKYGIITRNDPLRFLIECRYMKHGGVVVEQSIASIGYMVKASTSNLPSSIISSGRHSVQLKIAKDRSYSSYYPTYHQPLQLLLGHPVYLELSLRSSKPEAVLLVNYCLAYPRSAKNALVLIHEGCANPNDPTVSILVVNDLPQNRHQRRFSVKAFQFMDQRTNLYLNEEIYFMCSTEVCMPIEKPCEERCFDGKGPNWSPAGACIPLVDWWAGAAGTVWGGWAGLEVCCSAGCLVRGGIGAVDWGVAWRGCGLWGGGVVSTSRAWGHWCLDRLGGDGGDELDSVSPWAVIAVAVM</sequence>
<evidence type="ECO:0000256" key="1">
    <source>
        <dbReference type="ARBA" id="ARBA00004251"/>
    </source>
</evidence>
<evidence type="ECO:0000256" key="4">
    <source>
        <dbReference type="ARBA" id="ARBA00022685"/>
    </source>
</evidence>
<evidence type="ECO:0000256" key="6">
    <source>
        <dbReference type="ARBA" id="ARBA00022989"/>
    </source>
</evidence>
<comment type="caution">
    <text evidence="11">Lacks conserved residue(s) required for the propagation of feature annotation.</text>
</comment>
<dbReference type="Gene3D" id="2.60.40.3210">
    <property type="entry name" value="Zona pellucida, ZP-N domain"/>
    <property type="match status" value="1"/>
</dbReference>
<evidence type="ECO:0000256" key="2">
    <source>
        <dbReference type="ARBA" id="ARBA00022475"/>
    </source>
</evidence>
<dbReference type="InterPro" id="IPR001507">
    <property type="entry name" value="ZP_dom"/>
</dbReference>
<proteinExistence type="predicted"/>
<feature type="signal peptide" evidence="13">
    <location>
        <begin position="1"/>
        <end position="23"/>
    </location>
</feature>
<dbReference type="Gene3D" id="4.10.110.10">
    <property type="entry name" value="Spasmolytic Protein, domain 1"/>
    <property type="match status" value="1"/>
</dbReference>
<feature type="domain" description="P-type" evidence="15">
    <location>
        <begin position="304"/>
        <end position="344"/>
    </location>
</feature>